<dbReference type="Proteomes" id="UP000179807">
    <property type="component" value="Unassembled WGS sequence"/>
</dbReference>
<organism evidence="1 2">
    <name type="scientific">Tritrichomonas foetus</name>
    <dbReference type="NCBI Taxonomy" id="1144522"/>
    <lineage>
        <taxon>Eukaryota</taxon>
        <taxon>Metamonada</taxon>
        <taxon>Parabasalia</taxon>
        <taxon>Tritrichomonadida</taxon>
        <taxon>Tritrichomonadidae</taxon>
        <taxon>Tritrichomonas</taxon>
    </lineage>
</organism>
<protein>
    <submittedName>
        <fullName evidence="1">Uncharacterized protein</fullName>
    </submittedName>
</protein>
<dbReference type="RefSeq" id="XP_068353780.1">
    <property type="nucleotide sequence ID" value="XM_068508628.1"/>
</dbReference>
<dbReference type="Pfam" id="PF23556">
    <property type="entry name" value="TPR_Vps41"/>
    <property type="match status" value="1"/>
</dbReference>
<gene>
    <name evidence="1" type="ORF">TRFO_32671</name>
</gene>
<evidence type="ECO:0000313" key="1">
    <source>
        <dbReference type="EMBL" id="OHT00644.1"/>
    </source>
</evidence>
<accession>A0A1J4JT14</accession>
<proteinExistence type="predicted"/>
<dbReference type="AlphaFoldDB" id="A0A1J4JT14"/>
<keyword evidence="2" id="KW-1185">Reference proteome</keyword>
<comment type="caution">
    <text evidence="1">The sequence shown here is derived from an EMBL/GenBank/DDBJ whole genome shotgun (WGS) entry which is preliminary data.</text>
</comment>
<dbReference type="EMBL" id="MLAK01000946">
    <property type="protein sequence ID" value="OHT00644.1"/>
    <property type="molecule type" value="Genomic_DNA"/>
</dbReference>
<dbReference type="GeneID" id="94843332"/>
<dbReference type="VEuPathDB" id="TrichDB:TRFO_32671"/>
<reference evidence="1" key="1">
    <citation type="submission" date="2016-10" db="EMBL/GenBank/DDBJ databases">
        <authorList>
            <person name="Benchimol M."/>
            <person name="Almeida L.G."/>
            <person name="Vasconcelos A.T."/>
            <person name="Perreira-Neves A."/>
            <person name="Rosa I.A."/>
            <person name="Tasca T."/>
            <person name="Bogo M.R."/>
            <person name="de Souza W."/>
        </authorList>
    </citation>
    <scope>NUCLEOTIDE SEQUENCE [LARGE SCALE GENOMIC DNA]</scope>
    <source>
        <strain evidence="1">K</strain>
    </source>
</reference>
<sequence length="337" mass="40282">MFCQLFCDLPREYFDNDVIVDGLKKKSVVVLIYCIPLIYIYLFRNEYKEALDASIKINYQNIFRDIEQSFSHHEYSELICEAIYDHFSELCSTYEDIFTEFLILHYQTLNPKQILYYFQSSLKNTDQKMESCLLRYITKLYEERKDVIDHFDKNYRIDFATKYAKLLLKFRCSNTLDFIQNNQDFDGQVIQQIALQEKMYKELAFLSAKNGAAIYGLNVYINHIKSWNEAIYYAIQVNQEESYSLLIQESYHNKELLKCMIENLPMLQIDQEKFLREIPENEWCDEYSLLAQKALKEFQVRLSINKNILEIISKSSFHLFSNQINKSKRGHISKNNM</sequence>
<evidence type="ECO:0000313" key="2">
    <source>
        <dbReference type="Proteomes" id="UP000179807"/>
    </source>
</evidence>
<name>A0A1J4JT14_9EUKA</name>
<dbReference type="OrthoDB" id="244107at2759"/>